<dbReference type="SMART" id="SM00332">
    <property type="entry name" value="PP2Cc"/>
    <property type="match status" value="1"/>
</dbReference>
<sequence>MFRFYGKSTKSYLKEVNQDCLLVNNIVSNNAPIKGSSKNENILFAIADGVGGSKYGEIASNYILQELAKNRNLLDHQLIINTIKNTHYYLIKNYSYNAQTVLSIVWIEKEKFTIYHIGDTRVYLITERNLIQLTNDHTYVQELVDKGIISNIMKSRHPKKNIITQSLGGNGELKIDIYNGLIEPGNKLLLTTDGIHDYVDDENIYKSIHKIKNLENNINNLTSSAIENSSKDDITGLVIYYQ</sequence>
<dbReference type="RefSeq" id="WP_138142955.1">
    <property type="nucleotide sequence ID" value="NZ_VBUF01000004.1"/>
</dbReference>
<dbReference type="PROSITE" id="PS51746">
    <property type="entry name" value="PPM_2"/>
    <property type="match status" value="1"/>
</dbReference>
<evidence type="ECO:0000259" key="1">
    <source>
        <dbReference type="PROSITE" id="PS51746"/>
    </source>
</evidence>
<evidence type="ECO:0000313" key="2">
    <source>
        <dbReference type="EMBL" id="TLS71378.1"/>
    </source>
</evidence>
<dbReference type="Proteomes" id="UP000308001">
    <property type="component" value="Unassembled WGS sequence"/>
</dbReference>
<comment type="caution">
    <text evidence="2">The sequence shown here is derived from an EMBL/GenBank/DDBJ whole genome shotgun (WGS) entry which is preliminary data.</text>
</comment>
<dbReference type="Gene3D" id="3.60.40.10">
    <property type="entry name" value="PPM-type phosphatase domain"/>
    <property type="match status" value="1"/>
</dbReference>
<dbReference type="InterPro" id="IPR001932">
    <property type="entry name" value="PPM-type_phosphatase-like_dom"/>
</dbReference>
<organism evidence="2 3">
    <name type="scientific">Aliarcobacter thereius</name>
    <dbReference type="NCBI Taxonomy" id="544718"/>
    <lineage>
        <taxon>Bacteria</taxon>
        <taxon>Pseudomonadati</taxon>
        <taxon>Campylobacterota</taxon>
        <taxon>Epsilonproteobacteria</taxon>
        <taxon>Campylobacterales</taxon>
        <taxon>Arcobacteraceae</taxon>
        <taxon>Aliarcobacter</taxon>
    </lineage>
</organism>
<evidence type="ECO:0000313" key="3">
    <source>
        <dbReference type="Proteomes" id="UP000308001"/>
    </source>
</evidence>
<dbReference type="SUPFAM" id="SSF81606">
    <property type="entry name" value="PP2C-like"/>
    <property type="match status" value="1"/>
</dbReference>
<dbReference type="CDD" id="cd00143">
    <property type="entry name" value="PP2Cc"/>
    <property type="match status" value="1"/>
</dbReference>
<feature type="domain" description="PPM-type phosphatase" evidence="1">
    <location>
        <begin position="4"/>
        <end position="241"/>
    </location>
</feature>
<reference evidence="2 3" key="1">
    <citation type="submission" date="2019-05" db="EMBL/GenBank/DDBJ databases">
        <title>Arcobacter cibarius and Arcobacter thereius providing challenges in identification an antibiotic susceptibility and Quinolone resistance.</title>
        <authorList>
            <person name="Busch A."/>
            <person name="Hanel I."/>
            <person name="Hotzel H."/>
            <person name="Tomaso H."/>
        </authorList>
    </citation>
    <scope>NUCLEOTIDE SEQUENCE [LARGE SCALE GENOMIC DNA]</scope>
    <source>
        <strain evidence="2 3">17CS1191_2</strain>
    </source>
</reference>
<dbReference type="Pfam" id="PF00481">
    <property type="entry name" value="PP2C"/>
    <property type="match status" value="1"/>
</dbReference>
<dbReference type="InterPro" id="IPR036457">
    <property type="entry name" value="PPM-type-like_dom_sf"/>
</dbReference>
<proteinExistence type="predicted"/>
<protein>
    <submittedName>
        <fullName evidence="2">Serine/threonine-protein phosphatase</fullName>
    </submittedName>
</protein>
<dbReference type="SMART" id="SM00331">
    <property type="entry name" value="PP2C_SIG"/>
    <property type="match status" value="1"/>
</dbReference>
<gene>
    <name evidence="2" type="ORF">FE246_07135</name>
</gene>
<dbReference type="EMBL" id="VBUF01000004">
    <property type="protein sequence ID" value="TLS71378.1"/>
    <property type="molecule type" value="Genomic_DNA"/>
</dbReference>
<name>A0A5R9H4S5_9BACT</name>
<accession>A0A5R9H4S5</accession>
<dbReference type="AlphaFoldDB" id="A0A5R9H4S5"/>